<dbReference type="NCBIfam" id="TIGR04282">
    <property type="entry name" value="glyco_like_cofC"/>
    <property type="match status" value="1"/>
</dbReference>
<evidence type="ECO:0000256" key="1">
    <source>
        <dbReference type="ARBA" id="ARBA00004236"/>
    </source>
</evidence>
<dbReference type="CDD" id="cd04179">
    <property type="entry name" value="DPM_DPG-synthase_like"/>
    <property type="match status" value="1"/>
</dbReference>
<dbReference type="GO" id="GO:0005886">
    <property type="term" value="C:plasma membrane"/>
    <property type="evidence" value="ECO:0007669"/>
    <property type="project" value="UniProtKB-SubCell"/>
</dbReference>
<gene>
    <name evidence="7" type="ORF">UABAM_01564</name>
</gene>
<feature type="domain" description="Glycosyltransferase 2-like" evidence="6">
    <location>
        <begin position="8"/>
        <end position="129"/>
    </location>
</feature>
<organism evidence="7 8">
    <name type="scientific">Uabimicrobium amorphum</name>
    <dbReference type="NCBI Taxonomy" id="2596890"/>
    <lineage>
        <taxon>Bacteria</taxon>
        <taxon>Pseudomonadati</taxon>
        <taxon>Planctomycetota</taxon>
        <taxon>Candidatus Uabimicrobiia</taxon>
        <taxon>Candidatus Uabimicrobiales</taxon>
        <taxon>Candidatus Uabimicrobiaceae</taxon>
        <taxon>Candidatus Uabimicrobium</taxon>
    </lineage>
</organism>
<evidence type="ECO:0000256" key="2">
    <source>
        <dbReference type="ARBA" id="ARBA00022475"/>
    </source>
</evidence>
<keyword evidence="5" id="KW-0472">Membrane</keyword>
<comment type="subcellular location">
    <subcellularLocation>
        <location evidence="1">Cell membrane</location>
    </subcellularLocation>
</comment>
<keyword evidence="8" id="KW-1185">Reference proteome</keyword>
<keyword evidence="3" id="KW-0328">Glycosyltransferase</keyword>
<dbReference type="Proteomes" id="UP000326354">
    <property type="component" value="Chromosome"/>
</dbReference>
<dbReference type="EMBL" id="AP019860">
    <property type="protein sequence ID" value="BBM83213.1"/>
    <property type="molecule type" value="Genomic_DNA"/>
</dbReference>
<evidence type="ECO:0000256" key="4">
    <source>
        <dbReference type="ARBA" id="ARBA00022679"/>
    </source>
</evidence>
<name>A0A5S9IJX5_UABAM</name>
<dbReference type="InterPro" id="IPR018641">
    <property type="entry name" value="Trfase_1_rSAM/seldom-assoc"/>
</dbReference>
<dbReference type="PANTHER" id="PTHR43646">
    <property type="entry name" value="GLYCOSYLTRANSFERASE"/>
    <property type="match status" value="1"/>
</dbReference>
<dbReference type="AlphaFoldDB" id="A0A5S9IJX5"/>
<proteinExistence type="predicted"/>
<sequence length="667" mass="75169">MYKQKIDVIIPVLNEELSIGKVIDDIPSWVRDIIVVDNGCTDNTVEVAVRHGAKVVHEPMRGYGAACLKGISVLQNPDIVVFVDGDYSDRPQQMHRLVDPIVHGEAEMVIGSRVLGNRERGALTPQARFGNWLACHLIFAVWRVRYTDLGPFRAISYPTLTSFAMCDLNYGWTVEMQIKAAIHRTPSTDVAVDYCRRIGTSKISGTVSGVIGAGYKILTTIFKYAVRLQQVNKTKRVVLFSKYPLAGKSKTRMIPALGKEGAANLQREMTTFISAKLRRFCRKNNIIFEVRFFGGNRQEMQKWLGESMVMRAQRGEDLGEKMYQAFSQSFNEGTKYCVVTGADCPEVSEEILRLTFLYLKSVPLVIGPAADGGYYLIAMTQRFREVFHNIAWGSSSVLQQTLDAAKKVGIRYQLLPVLHDVDLPEDLSVWQSVKENSEFSPKISVVVACLNEEKYIARCLRSVVGKNIECIVVDGGSEDRTCEIASSFDNVQVVSCGRGRAQQLNYGAQISSGDILLFLHADSVLPQKFAEEVRRILGSNCGGAFSIELDSDHREIKKMQTGINRRSRLLGLAYGDQGIFVRRSAYEKVQGFPQIEIMEDFVFVRRLRKLGNVVISPMKILTSARKWERSGPWRTWLINQCIVIGFFFGLPHKLLRRWYTDKKIAKK</sequence>
<dbReference type="GO" id="GO:0016787">
    <property type="term" value="F:hydrolase activity"/>
    <property type="evidence" value="ECO:0007669"/>
    <property type="project" value="UniProtKB-KW"/>
</dbReference>
<evidence type="ECO:0000256" key="3">
    <source>
        <dbReference type="ARBA" id="ARBA00022676"/>
    </source>
</evidence>
<keyword evidence="7" id="KW-0378">Hydrolase</keyword>
<dbReference type="InterPro" id="IPR001173">
    <property type="entry name" value="Glyco_trans_2-like"/>
</dbReference>
<dbReference type="KEGG" id="uam:UABAM_01564"/>
<dbReference type="Gene3D" id="3.90.550.10">
    <property type="entry name" value="Spore Coat Polysaccharide Biosynthesis Protein SpsA, Chain A"/>
    <property type="match status" value="3"/>
</dbReference>
<accession>A0A5S9IJX5</accession>
<protein>
    <submittedName>
        <fullName evidence="7">Glycosyl hydrolase</fullName>
    </submittedName>
</protein>
<dbReference type="RefSeq" id="WP_173013191.1">
    <property type="nucleotide sequence ID" value="NZ_JAZFBD010000009.1"/>
</dbReference>
<keyword evidence="4" id="KW-0808">Transferase</keyword>
<evidence type="ECO:0000256" key="5">
    <source>
        <dbReference type="ARBA" id="ARBA00023136"/>
    </source>
</evidence>
<dbReference type="InterPro" id="IPR026461">
    <property type="entry name" value="Trfase_2_rSAM/seldom_assoc"/>
</dbReference>
<dbReference type="CDD" id="cd02522">
    <property type="entry name" value="GT_2_like_a"/>
    <property type="match status" value="1"/>
</dbReference>
<dbReference type="Pfam" id="PF09837">
    <property type="entry name" value="DUF2064"/>
    <property type="match status" value="1"/>
</dbReference>
<dbReference type="SUPFAM" id="SSF53448">
    <property type="entry name" value="Nucleotide-diphospho-sugar transferases"/>
    <property type="match status" value="3"/>
</dbReference>
<dbReference type="InterPro" id="IPR029044">
    <property type="entry name" value="Nucleotide-diphossugar_trans"/>
</dbReference>
<keyword evidence="2" id="KW-1003">Cell membrane</keyword>
<feature type="domain" description="Glycosyltransferase 2-like" evidence="6">
    <location>
        <begin position="444"/>
        <end position="539"/>
    </location>
</feature>
<dbReference type="PANTHER" id="PTHR43646:SF2">
    <property type="entry name" value="GLYCOSYLTRANSFERASE 2-LIKE DOMAIN-CONTAINING PROTEIN"/>
    <property type="match status" value="1"/>
</dbReference>
<evidence type="ECO:0000313" key="7">
    <source>
        <dbReference type="EMBL" id="BBM83213.1"/>
    </source>
</evidence>
<reference evidence="7 8" key="1">
    <citation type="submission" date="2019-08" db="EMBL/GenBank/DDBJ databases">
        <title>Complete genome sequence of Candidatus Uab amorphum.</title>
        <authorList>
            <person name="Shiratori T."/>
            <person name="Suzuki S."/>
            <person name="Kakizawa Y."/>
            <person name="Ishida K."/>
        </authorList>
    </citation>
    <scope>NUCLEOTIDE SEQUENCE [LARGE SCALE GENOMIC DNA]</scope>
    <source>
        <strain evidence="7 8">SRT547</strain>
    </source>
</reference>
<dbReference type="NCBIfam" id="TIGR04283">
    <property type="entry name" value="glyco_like_mftF"/>
    <property type="match status" value="1"/>
</dbReference>
<dbReference type="Pfam" id="PF00535">
    <property type="entry name" value="Glycos_transf_2"/>
    <property type="match status" value="2"/>
</dbReference>
<evidence type="ECO:0000313" key="8">
    <source>
        <dbReference type="Proteomes" id="UP000326354"/>
    </source>
</evidence>
<dbReference type="GO" id="GO:0016757">
    <property type="term" value="F:glycosyltransferase activity"/>
    <property type="evidence" value="ECO:0007669"/>
    <property type="project" value="UniProtKB-KW"/>
</dbReference>
<evidence type="ECO:0000259" key="6">
    <source>
        <dbReference type="Pfam" id="PF00535"/>
    </source>
</evidence>